<evidence type="ECO:0000313" key="1">
    <source>
        <dbReference type="EMBL" id="PTR08717.1"/>
    </source>
</evidence>
<accession>A0A2T5JNE8</accession>
<organism evidence="1 2">
    <name type="scientific">Cereibacter azotoformans</name>
    <dbReference type="NCBI Taxonomy" id="43057"/>
    <lineage>
        <taxon>Bacteria</taxon>
        <taxon>Pseudomonadati</taxon>
        <taxon>Pseudomonadota</taxon>
        <taxon>Alphaproteobacteria</taxon>
        <taxon>Rhodobacterales</taxon>
        <taxon>Paracoccaceae</taxon>
        <taxon>Cereibacter</taxon>
    </lineage>
</organism>
<keyword evidence="2" id="KW-1185">Reference proteome</keyword>
<proteinExistence type="predicted"/>
<dbReference type="EMBL" id="QAOT01000034">
    <property type="protein sequence ID" value="PTR08717.1"/>
    <property type="molecule type" value="Genomic_DNA"/>
</dbReference>
<sequence length="214" mass="23544">MDSGFFEPSFSAYWNSNDTVERIIPSNFDWAFVYSDRLTDTGIYFYDIVGGEAVLRARRPLFAGPMLLGTHFDLVTISRSEAMDQIRALYDAPAQLDFTDDFWAGSVATHITLLDAFYENFVDLDAYWDDPALAGAMRGGTTTLVLEDVGIPYMTDMDVHLSVTCNGAPVDTSSVRLDMSSHRKSTTGASRRAGSARLTYGLEPGGSCALKNGW</sequence>
<protein>
    <submittedName>
        <fullName evidence="1">Uncharacterized protein</fullName>
    </submittedName>
</protein>
<dbReference type="Proteomes" id="UP000244060">
    <property type="component" value="Unassembled WGS sequence"/>
</dbReference>
<dbReference type="AlphaFoldDB" id="A0A2T5JNE8"/>
<gene>
    <name evidence="1" type="ORF">C8J28_1344</name>
</gene>
<comment type="caution">
    <text evidence="1">The sequence shown here is derived from an EMBL/GenBank/DDBJ whole genome shotgun (WGS) entry which is preliminary data.</text>
</comment>
<name>A0A2T5JNE8_9RHOB</name>
<evidence type="ECO:0000313" key="2">
    <source>
        <dbReference type="Proteomes" id="UP000244060"/>
    </source>
</evidence>
<reference evidence="1 2" key="1">
    <citation type="submission" date="2018-04" db="EMBL/GenBank/DDBJ databases">
        <title>Genomic Encyclopedia of Type Strains, Phase III (KMG-III): the genomes of soil and plant-associated and newly described type strains.</title>
        <authorList>
            <person name="Whitman W."/>
        </authorList>
    </citation>
    <scope>NUCLEOTIDE SEQUENCE [LARGE SCALE GENOMIC DNA]</scope>
    <source>
        <strain evidence="1 2">KA25</strain>
    </source>
</reference>